<sequence length="297" mass="31551">MLDGDSRSLGASELDEVLRGAVRVRVTDGGASETGVLSAEVLLDVADPALLGALLDALAVEEVTGMSCMCHGDLAFEFFDSAGRSAAVVGFHHATHLRWPGWDGDALLRDGDAVLRWLAGQGVEGPAGKRDELHRRDVEMAVAEKRWRAAAPAGVVDLLDMAVVTTHTTGILPQGIRRLVAERLTATIPDPVERAAATLAWYGSGTGRCSGYPVHEGIPESALAATPIAVLVATLREHAGDARIEAGAVRHLCGWNSRDQQAKDVAVIPIDLRERLLAVAIQSGDDDKRARAEAWLR</sequence>
<evidence type="ECO:0000313" key="1">
    <source>
        <dbReference type="EMBL" id="MBB4743023.1"/>
    </source>
</evidence>
<name>A0A7W7H2X8_9ACTN</name>
<organism evidence="1 2">
    <name type="scientific">Actinoplanes octamycinicus</name>
    <dbReference type="NCBI Taxonomy" id="135948"/>
    <lineage>
        <taxon>Bacteria</taxon>
        <taxon>Bacillati</taxon>
        <taxon>Actinomycetota</taxon>
        <taxon>Actinomycetes</taxon>
        <taxon>Micromonosporales</taxon>
        <taxon>Micromonosporaceae</taxon>
        <taxon>Actinoplanes</taxon>
    </lineage>
</organism>
<reference evidence="1 2" key="1">
    <citation type="submission" date="2020-08" db="EMBL/GenBank/DDBJ databases">
        <title>Sequencing the genomes of 1000 actinobacteria strains.</title>
        <authorList>
            <person name="Klenk H.-P."/>
        </authorList>
    </citation>
    <scope>NUCLEOTIDE SEQUENCE [LARGE SCALE GENOMIC DNA]</scope>
    <source>
        <strain evidence="1 2">DSM 45809</strain>
    </source>
</reference>
<comment type="caution">
    <text evidence="1">The sequence shown here is derived from an EMBL/GenBank/DDBJ whole genome shotgun (WGS) entry which is preliminary data.</text>
</comment>
<accession>A0A7W7H2X8</accession>
<dbReference type="Proteomes" id="UP000546162">
    <property type="component" value="Unassembled WGS sequence"/>
</dbReference>
<evidence type="ECO:0000313" key="2">
    <source>
        <dbReference type="Proteomes" id="UP000546162"/>
    </source>
</evidence>
<dbReference type="EMBL" id="JACHNB010000001">
    <property type="protein sequence ID" value="MBB4743023.1"/>
    <property type="molecule type" value="Genomic_DNA"/>
</dbReference>
<dbReference type="AlphaFoldDB" id="A0A7W7H2X8"/>
<keyword evidence="2" id="KW-1185">Reference proteome</keyword>
<proteinExistence type="predicted"/>
<protein>
    <submittedName>
        <fullName evidence="1">Uncharacterized protein</fullName>
    </submittedName>
</protein>
<gene>
    <name evidence="1" type="ORF">BJY16_006482</name>
</gene>
<dbReference type="RefSeq" id="WP_185043333.1">
    <property type="nucleotide sequence ID" value="NZ_BAABFG010000005.1"/>
</dbReference>